<evidence type="ECO:0000259" key="7">
    <source>
        <dbReference type="PROSITE" id="PS50089"/>
    </source>
</evidence>
<gene>
    <name evidence="10" type="primary">LOC102363910</name>
</gene>
<dbReference type="Bgee" id="ENSLACG00000000047">
    <property type="expression patterns" value="Expressed in pectoral fin and 6 other cell types or tissues"/>
</dbReference>
<dbReference type="CDD" id="cd19769">
    <property type="entry name" value="Bbox2_TRIM16-like"/>
    <property type="match status" value="1"/>
</dbReference>
<dbReference type="Pfam" id="PF00643">
    <property type="entry name" value="zf-B_box"/>
    <property type="match status" value="1"/>
</dbReference>
<dbReference type="InterPro" id="IPR051051">
    <property type="entry name" value="E3_ubiq-ligase_TRIM/RNF"/>
</dbReference>
<keyword evidence="5" id="KW-0391">Immunity</keyword>
<keyword evidence="3 6" id="KW-0863">Zinc-finger</keyword>
<dbReference type="InterPro" id="IPR003879">
    <property type="entry name" value="Butyrophylin_SPRY"/>
</dbReference>
<evidence type="ECO:0000256" key="3">
    <source>
        <dbReference type="ARBA" id="ARBA00022771"/>
    </source>
</evidence>
<dbReference type="HOGENOM" id="CLU_013137_0_2_1"/>
<evidence type="ECO:0000259" key="9">
    <source>
        <dbReference type="PROSITE" id="PS50188"/>
    </source>
</evidence>
<dbReference type="Proteomes" id="UP000008672">
    <property type="component" value="Unassembled WGS sequence"/>
</dbReference>
<dbReference type="CDD" id="cd16597">
    <property type="entry name" value="RING-HC_TRIM25_C-IV"/>
    <property type="match status" value="1"/>
</dbReference>
<dbReference type="PROSITE" id="PS50089">
    <property type="entry name" value="ZF_RING_2"/>
    <property type="match status" value="1"/>
</dbReference>
<dbReference type="SMART" id="SM00449">
    <property type="entry name" value="SPRY"/>
    <property type="match status" value="1"/>
</dbReference>
<dbReference type="EMBL" id="AFYH01263172">
    <property type="status" value="NOT_ANNOTATED_CDS"/>
    <property type="molecule type" value="Genomic_DNA"/>
</dbReference>
<dbReference type="Gene3D" id="3.30.160.60">
    <property type="entry name" value="Classic Zinc Finger"/>
    <property type="match status" value="1"/>
</dbReference>
<dbReference type="InterPro" id="IPR013083">
    <property type="entry name" value="Znf_RING/FYVE/PHD"/>
</dbReference>
<dbReference type="GO" id="GO:0045087">
    <property type="term" value="P:innate immune response"/>
    <property type="evidence" value="ECO:0007669"/>
    <property type="project" value="UniProtKB-KW"/>
</dbReference>
<evidence type="ECO:0000256" key="5">
    <source>
        <dbReference type="ARBA" id="ARBA00022859"/>
    </source>
</evidence>
<dbReference type="InterPro" id="IPR013320">
    <property type="entry name" value="ConA-like_dom_sf"/>
</dbReference>
<dbReference type="PANTHER" id="PTHR25465">
    <property type="entry name" value="B-BOX DOMAIN CONTAINING"/>
    <property type="match status" value="1"/>
</dbReference>
<dbReference type="GO" id="GO:0008270">
    <property type="term" value="F:zinc ion binding"/>
    <property type="evidence" value="ECO:0007669"/>
    <property type="project" value="UniProtKB-KW"/>
</dbReference>
<dbReference type="SMART" id="SM00184">
    <property type="entry name" value="RING"/>
    <property type="match status" value="1"/>
</dbReference>
<feature type="domain" description="RING-type" evidence="7">
    <location>
        <begin position="9"/>
        <end position="51"/>
    </location>
</feature>
<keyword evidence="2" id="KW-0479">Metal-binding</keyword>
<dbReference type="Gene3D" id="2.60.120.920">
    <property type="match status" value="1"/>
</dbReference>
<reference evidence="10" key="2">
    <citation type="submission" date="2025-08" db="UniProtKB">
        <authorList>
            <consortium name="Ensembl"/>
        </authorList>
    </citation>
    <scope>IDENTIFICATION</scope>
</reference>
<dbReference type="InterPro" id="IPR058030">
    <property type="entry name" value="TRIM8/14/16/25/29/45/65_CC"/>
</dbReference>
<dbReference type="PRINTS" id="PR01407">
    <property type="entry name" value="BUTYPHLNCDUF"/>
</dbReference>
<dbReference type="InterPro" id="IPR017907">
    <property type="entry name" value="Znf_RING_CS"/>
</dbReference>
<dbReference type="SMART" id="SM00336">
    <property type="entry name" value="BBOX"/>
    <property type="match status" value="2"/>
</dbReference>
<dbReference type="PROSITE" id="PS50188">
    <property type="entry name" value="B302_SPRY"/>
    <property type="match status" value="1"/>
</dbReference>
<dbReference type="SUPFAM" id="SSF57845">
    <property type="entry name" value="B-box zinc-binding domain"/>
    <property type="match status" value="1"/>
</dbReference>
<dbReference type="InterPro" id="IPR000315">
    <property type="entry name" value="Znf_B-box"/>
</dbReference>
<protein>
    <submittedName>
        <fullName evidence="10">FinTRIM family, member 66</fullName>
    </submittedName>
</protein>
<feature type="domain" description="B box-type" evidence="8">
    <location>
        <begin position="139"/>
        <end position="179"/>
    </location>
</feature>
<keyword evidence="4" id="KW-0862">Zinc</keyword>
<proteinExistence type="predicted"/>
<keyword evidence="1" id="KW-0399">Innate immunity</keyword>
<dbReference type="EMBL" id="AFYH01263173">
    <property type="status" value="NOT_ANNOTATED_CDS"/>
    <property type="molecule type" value="Genomic_DNA"/>
</dbReference>
<dbReference type="Pfam" id="PF25600">
    <property type="entry name" value="TRIM_CC"/>
    <property type="match status" value="1"/>
</dbReference>
<dbReference type="InterPro" id="IPR003877">
    <property type="entry name" value="SPRY_dom"/>
</dbReference>
<evidence type="ECO:0000259" key="8">
    <source>
        <dbReference type="PROSITE" id="PS50119"/>
    </source>
</evidence>
<dbReference type="GeneTree" id="ENSGT01150000286950"/>
<dbReference type="SUPFAM" id="SSF57850">
    <property type="entry name" value="RING/U-box"/>
    <property type="match status" value="1"/>
</dbReference>
<dbReference type="Pfam" id="PF15227">
    <property type="entry name" value="zf-C3HC4_4"/>
    <property type="match status" value="1"/>
</dbReference>
<dbReference type="AlphaFoldDB" id="H2ZRN3"/>
<reference evidence="11" key="1">
    <citation type="submission" date="2011-08" db="EMBL/GenBank/DDBJ databases">
        <title>The draft genome of Latimeria chalumnae.</title>
        <authorList>
            <person name="Di Palma F."/>
            <person name="Alfoldi J."/>
            <person name="Johnson J."/>
            <person name="Berlin A."/>
            <person name="Gnerre S."/>
            <person name="Jaffe D."/>
            <person name="MacCallum I."/>
            <person name="Young S."/>
            <person name="Walker B.J."/>
            <person name="Lander E."/>
            <person name="Lindblad-Toh K."/>
        </authorList>
    </citation>
    <scope>NUCLEOTIDE SEQUENCE [LARGE SCALE GENOMIC DNA]</scope>
    <source>
        <strain evidence="11">Wild caught</strain>
    </source>
</reference>
<evidence type="ECO:0000313" key="10">
    <source>
        <dbReference type="Ensembl" id="ENSLACP00000000054.1"/>
    </source>
</evidence>
<dbReference type="PROSITE" id="PS50119">
    <property type="entry name" value="ZF_BBOX"/>
    <property type="match status" value="1"/>
</dbReference>
<keyword evidence="11" id="KW-1185">Reference proteome</keyword>
<accession>H2ZRN3</accession>
<evidence type="ECO:0000256" key="2">
    <source>
        <dbReference type="ARBA" id="ARBA00022723"/>
    </source>
</evidence>
<dbReference type="Ensembl" id="ENSLACT00000000055.1">
    <property type="protein sequence ID" value="ENSLACP00000000054.1"/>
    <property type="gene ID" value="ENSLACG00000000047.2"/>
</dbReference>
<dbReference type="InterPro" id="IPR001870">
    <property type="entry name" value="B30.2/SPRY"/>
</dbReference>
<dbReference type="Pfam" id="PF00622">
    <property type="entry name" value="SPRY"/>
    <property type="match status" value="1"/>
</dbReference>
<dbReference type="InterPro" id="IPR043136">
    <property type="entry name" value="B30.2/SPRY_sf"/>
</dbReference>
<feature type="domain" description="B30.2/SPRY" evidence="9">
    <location>
        <begin position="376"/>
        <end position="567"/>
    </location>
</feature>
<reference evidence="10" key="3">
    <citation type="submission" date="2025-09" db="UniProtKB">
        <authorList>
            <consortium name="Ensembl"/>
        </authorList>
    </citation>
    <scope>IDENTIFICATION</scope>
</reference>
<name>H2ZRN3_LATCH</name>
<organism evidence="10 11">
    <name type="scientific">Latimeria chalumnae</name>
    <name type="common">Coelacanth</name>
    <dbReference type="NCBI Taxonomy" id="7897"/>
    <lineage>
        <taxon>Eukaryota</taxon>
        <taxon>Metazoa</taxon>
        <taxon>Chordata</taxon>
        <taxon>Craniata</taxon>
        <taxon>Vertebrata</taxon>
        <taxon>Euteleostomi</taxon>
        <taxon>Coelacanthiformes</taxon>
        <taxon>Coelacanthidae</taxon>
        <taxon>Latimeria</taxon>
    </lineage>
</organism>
<sequence>SISKEQLICAICLDLFRDPVTLPCGHNFCMKCICSSWDELHGVMPNCPQCRVTFTVRPRLGKNTILAEIVNDFTEAGRKNSIPFAKQGDVPCDSCPNRKFKATKSCLSCLASYCEIHLVPHLQNTTFIDHQLVEPLKDIKKRKCTAHKKVLELFCRTDNMYICCICALKNHKKHDTVTLEEEAEKYKASIAVRRKDTEMKIQKVADETNKVNEYVKSVMESVARREDTTLKIFPALIVALEKVQGEVVQFVKNEKEAVRNLTESHLKEMKQIESDLTKEQLQLERLAASGDSFQILQEFPVSETTAKQLVLPNLKLETDGRLACMDEVVSNLSENIKKLLESSLTVISRSLVEVILTLHNKKKKKKRLARSVLSVDTTKQYVPKTRRQFLKYAWNLDFDIKTAHEYLQFYSNAETAVNISPDFVSYRRNPMRFEAKGQVMCTQSLSRGRYYWEVTFTKKNVDIGVAYKSISRTGDLSSFIGRNEDSWALYVTDESCEAWHDCCVTDADWVKSRRIGVYLDYSSGILDFYSVSDKMTLLHRFQSVFTESLYPVFWIGQNTTLTLCYLE</sequence>
<evidence type="ECO:0000256" key="6">
    <source>
        <dbReference type="PROSITE-ProRule" id="PRU00024"/>
    </source>
</evidence>
<dbReference type="InterPro" id="IPR001841">
    <property type="entry name" value="Znf_RING"/>
</dbReference>
<evidence type="ECO:0000256" key="4">
    <source>
        <dbReference type="ARBA" id="ARBA00022833"/>
    </source>
</evidence>
<dbReference type="SUPFAM" id="SSF49899">
    <property type="entry name" value="Concanavalin A-like lectins/glucanases"/>
    <property type="match status" value="1"/>
</dbReference>
<evidence type="ECO:0000256" key="1">
    <source>
        <dbReference type="ARBA" id="ARBA00022588"/>
    </source>
</evidence>
<dbReference type="Gene3D" id="4.10.830.40">
    <property type="match status" value="1"/>
</dbReference>
<dbReference type="PROSITE" id="PS00518">
    <property type="entry name" value="ZF_RING_1"/>
    <property type="match status" value="1"/>
</dbReference>
<dbReference type="Gene3D" id="3.30.40.10">
    <property type="entry name" value="Zinc/RING finger domain, C3HC4 (zinc finger)"/>
    <property type="match status" value="1"/>
</dbReference>
<dbReference type="PANTHER" id="PTHR25465:SF14">
    <property type="entry name" value="E3 UBIQUITIN-PROTEIN LIGASE TRIM65"/>
    <property type="match status" value="1"/>
</dbReference>
<evidence type="ECO:0000313" key="11">
    <source>
        <dbReference type="Proteomes" id="UP000008672"/>
    </source>
</evidence>